<feature type="region of interest" description="Disordered" evidence="1">
    <location>
        <begin position="34"/>
        <end position="105"/>
    </location>
</feature>
<keyword evidence="4" id="KW-1185">Reference proteome</keyword>
<evidence type="ECO:0000256" key="1">
    <source>
        <dbReference type="SAM" id="MobiDB-lite"/>
    </source>
</evidence>
<reference evidence="4" key="1">
    <citation type="journal article" date="2019" name="Int. J. Syst. Evol. Microbiol.">
        <title>The Global Catalogue of Microorganisms (GCM) 10K type strain sequencing project: providing services to taxonomists for standard genome sequencing and annotation.</title>
        <authorList>
            <consortium name="The Broad Institute Genomics Platform"/>
            <consortium name="The Broad Institute Genome Sequencing Center for Infectious Disease"/>
            <person name="Wu L."/>
            <person name="Ma J."/>
        </authorList>
    </citation>
    <scope>NUCLEOTIDE SEQUENCE [LARGE SCALE GENOMIC DNA]</scope>
    <source>
        <strain evidence="4">CGMCC 4.7397</strain>
    </source>
</reference>
<feature type="non-terminal residue" evidence="3">
    <location>
        <position position="105"/>
    </location>
</feature>
<evidence type="ECO:0000313" key="3">
    <source>
        <dbReference type="EMBL" id="MFC5948978.1"/>
    </source>
</evidence>
<accession>A0ABW1I853</accession>
<feature type="compositionally biased region" description="Low complexity" evidence="1">
    <location>
        <begin position="58"/>
        <end position="74"/>
    </location>
</feature>
<evidence type="ECO:0000256" key="2">
    <source>
        <dbReference type="SAM" id="Phobius"/>
    </source>
</evidence>
<keyword evidence="2" id="KW-0812">Transmembrane</keyword>
<keyword evidence="2" id="KW-0472">Membrane</keyword>
<name>A0ABW1I853_9PSEU</name>
<sequence length="105" mass="11296">MTTQTLWIIVVVVAVVVLIALVAGLTVSRRRRISLRERDELETPAAEERPRQGNTYQATGGFDFSAGSGAATGTPKLPPRPEPGPDLLAPPREKEPEPRRRGGAA</sequence>
<feature type="compositionally biased region" description="Basic and acidic residues" evidence="1">
    <location>
        <begin position="34"/>
        <end position="51"/>
    </location>
</feature>
<keyword evidence="2" id="KW-1133">Transmembrane helix</keyword>
<feature type="compositionally biased region" description="Basic and acidic residues" evidence="1">
    <location>
        <begin position="91"/>
        <end position="105"/>
    </location>
</feature>
<evidence type="ECO:0000313" key="4">
    <source>
        <dbReference type="Proteomes" id="UP001596119"/>
    </source>
</evidence>
<organism evidence="3 4">
    <name type="scientific">Pseudonocardia lutea</name>
    <dbReference type="NCBI Taxonomy" id="2172015"/>
    <lineage>
        <taxon>Bacteria</taxon>
        <taxon>Bacillati</taxon>
        <taxon>Actinomycetota</taxon>
        <taxon>Actinomycetes</taxon>
        <taxon>Pseudonocardiales</taxon>
        <taxon>Pseudonocardiaceae</taxon>
        <taxon>Pseudonocardia</taxon>
    </lineage>
</organism>
<dbReference type="EMBL" id="JBHSQK010000023">
    <property type="protein sequence ID" value="MFC5948978.1"/>
    <property type="molecule type" value="Genomic_DNA"/>
</dbReference>
<feature type="transmembrane region" description="Helical" evidence="2">
    <location>
        <begin position="6"/>
        <end position="28"/>
    </location>
</feature>
<dbReference type="Proteomes" id="UP001596119">
    <property type="component" value="Unassembled WGS sequence"/>
</dbReference>
<proteinExistence type="predicted"/>
<comment type="caution">
    <text evidence="3">The sequence shown here is derived from an EMBL/GenBank/DDBJ whole genome shotgun (WGS) entry which is preliminary data.</text>
</comment>
<protein>
    <submittedName>
        <fullName evidence="3">Signal recognition particle-docking protein FtsY</fullName>
    </submittedName>
</protein>
<gene>
    <name evidence="3" type="ORF">ACFQH9_11885</name>
</gene>